<comment type="similarity">
    <text evidence="1 4">Belongs to the D-isomer specific 2-hydroxyacid dehydrogenase family.</text>
</comment>
<feature type="domain" description="D-isomer specific 2-hydroxyacid dehydrogenase NAD-binding" evidence="6">
    <location>
        <begin position="106"/>
        <end position="282"/>
    </location>
</feature>
<accession>A0A0J1CIA1</accession>
<protein>
    <submittedName>
        <fullName evidence="7">3-phosphoglycerate dehydrogenase</fullName>
    </submittedName>
</protein>
<evidence type="ECO:0000313" key="7">
    <source>
        <dbReference type="EMBL" id="KLU20392.1"/>
    </source>
</evidence>
<dbReference type="PROSITE" id="PS00671">
    <property type="entry name" value="D_2_HYDROXYACID_DH_3"/>
    <property type="match status" value="1"/>
</dbReference>
<dbReference type="SUPFAM" id="SSF52283">
    <property type="entry name" value="Formate/glycerate dehydrogenase catalytic domain-like"/>
    <property type="match status" value="1"/>
</dbReference>
<dbReference type="GO" id="GO:0051287">
    <property type="term" value="F:NAD binding"/>
    <property type="evidence" value="ECO:0007669"/>
    <property type="project" value="InterPro"/>
</dbReference>
<evidence type="ECO:0000256" key="2">
    <source>
        <dbReference type="ARBA" id="ARBA00023002"/>
    </source>
</evidence>
<sequence>MPHVLVAGRIHDAGLDILRNARGVTFDLVEDISVASYAPLAPNADAILIRTQPLPRAVIESATRLKIVSRHGVGFDAVDVEALTERSIPLAIIGDVISNSVAEHSMMLVLALAKRTIVYDRKTRASSWQYRNSYDAWELNGRTLLLLGFGRIGKAMARMAAGFNMKTLAYDPYVAVETMSAFGVTPVSDLRQALAEADVVSVHMPKSVNGPLLGARELGWMKPSSIVVNTARGGIVDEQALREALSAGRLAGAGLDVFESEPPGPDNPLFDFDNVVLSPHSAGLTEEAAAGMAMSAATNIVNFFAGHLDPALVVNDVGIAPPATMD</sequence>
<dbReference type="PATRIC" id="fig|908627.4.peg.9405"/>
<dbReference type="CDD" id="cd12173">
    <property type="entry name" value="PGDH_4"/>
    <property type="match status" value="1"/>
</dbReference>
<dbReference type="Proteomes" id="UP000035963">
    <property type="component" value="Unassembled WGS sequence"/>
</dbReference>
<organism evidence="7 8">
    <name type="scientific">Caballeronia mineralivorans PML1(12)</name>
    <dbReference type="NCBI Taxonomy" id="908627"/>
    <lineage>
        <taxon>Bacteria</taxon>
        <taxon>Pseudomonadati</taxon>
        <taxon>Pseudomonadota</taxon>
        <taxon>Betaproteobacteria</taxon>
        <taxon>Burkholderiales</taxon>
        <taxon>Burkholderiaceae</taxon>
        <taxon>Caballeronia</taxon>
    </lineage>
</organism>
<name>A0A0J1CIA1_9BURK</name>
<evidence type="ECO:0000256" key="3">
    <source>
        <dbReference type="ARBA" id="ARBA00023027"/>
    </source>
</evidence>
<dbReference type="RefSeq" id="WP_047898112.1">
    <property type="nucleotide sequence ID" value="NZ_AEJF01000258.1"/>
</dbReference>
<evidence type="ECO:0000313" key="8">
    <source>
        <dbReference type="Proteomes" id="UP000035963"/>
    </source>
</evidence>
<dbReference type="InterPro" id="IPR029753">
    <property type="entry name" value="D-isomer_DH_CS"/>
</dbReference>
<evidence type="ECO:0000256" key="1">
    <source>
        <dbReference type="ARBA" id="ARBA00005854"/>
    </source>
</evidence>
<dbReference type="AlphaFoldDB" id="A0A0J1CIA1"/>
<dbReference type="SUPFAM" id="SSF51735">
    <property type="entry name" value="NAD(P)-binding Rossmann-fold domains"/>
    <property type="match status" value="1"/>
</dbReference>
<keyword evidence="2 4" id="KW-0560">Oxidoreductase</keyword>
<dbReference type="EMBL" id="AEJF01000258">
    <property type="protein sequence ID" value="KLU20392.1"/>
    <property type="molecule type" value="Genomic_DNA"/>
</dbReference>
<dbReference type="InterPro" id="IPR006140">
    <property type="entry name" value="D-isomer_DH_NAD-bd"/>
</dbReference>
<gene>
    <name evidence="7" type="ORF">EOS_41835</name>
</gene>
<dbReference type="GO" id="GO:0016616">
    <property type="term" value="F:oxidoreductase activity, acting on the CH-OH group of donors, NAD or NADP as acceptor"/>
    <property type="evidence" value="ECO:0007669"/>
    <property type="project" value="InterPro"/>
</dbReference>
<evidence type="ECO:0000256" key="4">
    <source>
        <dbReference type="RuleBase" id="RU003719"/>
    </source>
</evidence>
<dbReference type="InterPro" id="IPR006139">
    <property type="entry name" value="D-isomer_2_OHA_DH_cat_dom"/>
</dbReference>
<dbReference type="Pfam" id="PF00389">
    <property type="entry name" value="2-Hacid_dh"/>
    <property type="match status" value="1"/>
</dbReference>
<dbReference type="Pfam" id="PF02826">
    <property type="entry name" value="2-Hacid_dh_C"/>
    <property type="match status" value="1"/>
</dbReference>
<dbReference type="PANTHER" id="PTHR42789:SF1">
    <property type="entry name" value="D-ISOMER SPECIFIC 2-HYDROXYACID DEHYDROGENASE FAMILY PROTEIN (AFU_ORTHOLOGUE AFUA_6G10090)"/>
    <property type="match status" value="1"/>
</dbReference>
<evidence type="ECO:0000259" key="6">
    <source>
        <dbReference type="Pfam" id="PF02826"/>
    </source>
</evidence>
<proteinExistence type="inferred from homology"/>
<comment type="caution">
    <text evidence="7">The sequence shown here is derived from an EMBL/GenBank/DDBJ whole genome shotgun (WGS) entry which is preliminary data.</text>
</comment>
<feature type="domain" description="D-isomer specific 2-hydroxyacid dehydrogenase catalytic" evidence="5">
    <location>
        <begin position="4"/>
        <end position="311"/>
    </location>
</feature>
<keyword evidence="3" id="KW-0520">NAD</keyword>
<dbReference type="PANTHER" id="PTHR42789">
    <property type="entry name" value="D-ISOMER SPECIFIC 2-HYDROXYACID DEHYDROGENASE FAMILY PROTEIN (AFU_ORTHOLOGUE AFUA_6G10090)"/>
    <property type="match status" value="1"/>
</dbReference>
<evidence type="ECO:0000259" key="5">
    <source>
        <dbReference type="Pfam" id="PF00389"/>
    </source>
</evidence>
<dbReference type="FunFam" id="3.40.50.720:FF:000203">
    <property type="entry name" value="D-3-phosphoglycerate dehydrogenase (SerA)"/>
    <property type="match status" value="1"/>
</dbReference>
<dbReference type="InterPro" id="IPR036291">
    <property type="entry name" value="NAD(P)-bd_dom_sf"/>
</dbReference>
<keyword evidence="8" id="KW-1185">Reference proteome</keyword>
<dbReference type="OrthoDB" id="9805416at2"/>
<reference evidence="7 8" key="1">
    <citation type="journal article" date="2015" name="Genome Announc.">
        <title>Draft Genome Sequence of Burkholderia sp. Strain PML1(12), an Ectomycorrhizosphere-Inhabiting Bacterium with Effective Mineral-Weathering Ability.</title>
        <authorList>
            <person name="Uroz S."/>
            <person name="Oger P."/>
        </authorList>
    </citation>
    <scope>NUCLEOTIDE SEQUENCE [LARGE SCALE GENOMIC DNA]</scope>
    <source>
        <strain evidence="8">PML1(12)</strain>
    </source>
</reference>
<dbReference type="InterPro" id="IPR050857">
    <property type="entry name" value="D-2-hydroxyacid_DH"/>
</dbReference>
<dbReference type="Gene3D" id="3.40.50.720">
    <property type="entry name" value="NAD(P)-binding Rossmann-like Domain"/>
    <property type="match status" value="2"/>
</dbReference>